<dbReference type="EMBL" id="UGRU01000001">
    <property type="protein sequence ID" value="SUA47231.1"/>
    <property type="molecule type" value="Genomic_DNA"/>
</dbReference>
<dbReference type="Proteomes" id="UP000255082">
    <property type="component" value="Unassembled WGS sequence"/>
</dbReference>
<reference evidence="1 2" key="1">
    <citation type="submission" date="2018-06" db="EMBL/GenBank/DDBJ databases">
        <authorList>
            <consortium name="Pathogen Informatics"/>
            <person name="Doyle S."/>
        </authorList>
    </citation>
    <scope>NUCLEOTIDE SEQUENCE [LARGE SCALE GENOMIC DNA]</scope>
    <source>
        <strain evidence="1 2">NCTC13184</strain>
    </source>
</reference>
<evidence type="ECO:0000313" key="2">
    <source>
        <dbReference type="Proteomes" id="UP000255082"/>
    </source>
</evidence>
<name>A0A378X3K6_9NOCA</name>
<evidence type="ECO:0000313" key="1">
    <source>
        <dbReference type="EMBL" id="SUA47231.1"/>
    </source>
</evidence>
<accession>A0A378X3K6</accession>
<organism evidence="1 2">
    <name type="scientific">Nocardia africana</name>
    <dbReference type="NCBI Taxonomy" id="134964"/>
    <lineage>
        <taxon>Bacteria</taxon>
        <taxon>Bacillati</taxon>
        <taxon>Actinomycetota</taxon>
        <taxon>Actinomycetes</taxon>
        <taxon>Mycobacteriales</taxon>
        <taxon>Nocardiaceae</taxon>
        <taxon>Nocardia</taxon>
    </lineage>
</organism>
<proteinExistence type="predicted"/>
<sequence length="29" mass="3335">MDLVSLVRALLCHPVAPGYTEPVLRVWLW</sequence>
<gene>
    <name evidence="1" type="ORF">NCTC13184_05771</name>
</gene>
<dbReference type="AlphaFoldDB" id="A0A378X3K6"/>
<protein>
    <submittedName>
        <fullName evidence="1">Uncharacterized protein</fullName>
    </submittedName>
</protein>